<comment type="caution">
    <text evidence="2">The sequence shown here is derived from an EMBL/GenBank/DDBJ whole genome shotgun (WGS) entry which is preliminary data.</text>
</comment>
<dbReference type="InterPro" id="IPR047650">
    <property type="entry name" value="Transpos_IS110"/>
</dbReference>
<keyword evidence="3" id="KW-1185">Reference proteome</keyword>
<sequence>MGKVLAYTLLSDLPELGQLNRKEIAALVGVAPMNKESGAYRGKRRIRGGRARIRTVLFMAMMSTIQSNPKFKREYHALVSKGKPKKVAIVACMRKMITILNTMVKKGEVWDEKLA</sequence>
<protein>
    <submittedName>
        <fullName evidence="2">Transposase IS116/IS110/IS902 family protein</fullName>
    </submittedName>
</protein>
<dbReference type="InterPro" id="IPR003346">
    <property type="entry name" value="Transposase_20"/>
</dbReference>
<dbReference type="PANTHER" id="PTHR33055">
    <property type="entry name" value="TRANSPOSASE FOR INSERTION SEQUENCE ELEMENT IS1111A"/>
    <property type="match status" value="1"/>
</dbReference>
<gene>
    <name evidence="2" type="ORF">EV695_2392</name>
</gene>
<name>A0A4R1F0W3_9GAMM</name>
<dbReference type="AlphaFoldDB" id="A0A4R1F0W3"/>
<dbReference type="GO" id="GO:0003677">
    <property type="term" value="F:DNA binding"/>
    <property type="evidence" value="ECO:0007669"/>
    <property type="project" value="InterPro"/>
</dbReference>
<dbReference type="PANTHER" id="PTHR33055:SF13">
    <property type="entry name" value="TRANSPOSASE"/>
    <property type="match status" value="1"/>
</dbReference>
<dbReference type="EMBL" id="SMFQ01000003">
    <property type="protein sequence ID" value="TCJ87876.1"/>
    <property type="molecule type" value="Genomic_DNA"/>
</dbReference>
<dbReference type="GO" id="GO:0004803">
    <property type="term" value="F:transposase activity"/>
    <property type="evidence" value="ECO:0007669"/>
    <property type="project" value="InterPro"/>
</dbReference>
<evidence type="ECO:0000259" key="1">
    <source>
        <dbReference type="Pfam" id="PF02371"/>
    </source>
</evidence>
<evidence type="ECO:0000313" key="2">
    <source>
        <dbReference type="EMBL" id="TCJ87876.1"/>
    </source>
</evidence>
<accession>A0A4R1F0W3</accession>
<proteinExistence type="predicted"/>
<dbReference type="Pfam" id="PF02371">
    <property type="entry name" value="Transposase_20"/>
    <property type="match status" value="1"/>
</dbReference>
<reference evidence="2 3" key="1">
    <citation type="submission" date="2019-03" db="EMBL/GenBank/DDBJ databases">
        <title>Genomic Encyclopedia of Type Strains, Phase IV (KMG-IV): sequencing the most valuable type-strain genomes for metagenomic binning, comparative biology and taxonomic classification.</title>
        <authorList>
            <person name="Goeker M."/>
        </authorList>
    </citation>
    <scope>NUCLEOTIDE SEQUENCE [LARGE SCALE GENOMIC DNA]</scope>
    <source>
        <strain evidence="2 3">DSM 24830</strain>
    </source>
</reference>
<evidence type="ECO:0000313" key="3">
    <source>
        <dbReference type="Proteomes" id="UP000294887"/>
    </source>
</evidence>
<organism evidence="2 3">
    <name type="scientific">Cocleimonas flava</name>
    <dbReference type="NCBI Taxonomy" id="634765"/>
    <lineage>
        <taxon>Bacteria</taxon>
        <taxon>Pseudomonadati</taxon>
        <taxon>Pseudomonadota</taxon>
        <taxon>Gammaproteobacteria</taxon>
        <taxon>Thiotrichales</taxon>
        <taxon>Thiotrichaceae</taxon>
        <taxon>Cocleimonas</taxon>
    </lineage>
</organism>
<feature type="domain" description="Transposase IS116/IS110/IS902 C-terminal" evidence="1">
    <location>
        <begin position="1"/>
        <end position="76"/>
    </location>
</feature>
<dbReference type="GO" id="GO:0006313">
    <property type="term" value="P:DNA transposition"/>
    <property type="evidence" value="ECO:0007669"/>
    <property type="project" value="InterPro"/>
</dbReference>
<dbReference type="Proteomes" id="UP000294887">
    <property type="component" value="Unassembled WGS sequence"/>
</dbReference>